<keyword evidence="5" id="KW-0472">Membrane</keyword>
<dbReference type="EMBL" id="UAVY01000001">
    <property type="protein sequence ID" value="SQB21677.1"/>
    <property type="molecule type" value="Genomic_DNA"/>
</dbReference>
<evidence type="ECO:0000256" key="2">
    <source>
        <dbReference type="ARBA" id="ARBA00008728"/>
    </source>
</evidence>
<evidence type="ECO:0000256" key="5">
    <source>
        <dbReference type="ARBA" id="ARBA00023136"/>
    </source>
</evidence>
<evidence type="ECO:0000313" key="8">
    <source>
        <dbReference type="Proteomes" id="UP000251584"/>
    </source>
</evidence>
<dbReference type="InterPro" id="IPR003055">
    <property type="entry name" value="Channel_Tsx"/>
</dbReference>
<dbReference type="Proteomes" id="UP000251584">
    <property type="component" value="Unassembled WGS sequence"/>
</dbReference>
<comment type="subcellular location">
    <subcellularLocation>
        <location evidence="1">Cell outer membrane</location>
        <topology evidence="1">Multi-pass membrane protein</topology>
    </subcellularLocation>
</comment>
<name>A0A2X2V542_CITKO</name>
<dbReference type="InterPro" id="IPR036777">
    <property type="entry name" value="Channel_Tsx-like_sf"/>
</dbReference>
<evidence type="ECO:0000256" key="3">
    <source>
        <dbReference type="ARBA" id="ARBA00014794"/>
    </source>
</evidence>
<accession>A0A2X2V542</accession>
<dbReference type="PRINTS" id="PR01277">
    <property type="entry name" value="CHANNELTSX"/>
</dbReference>
<dbReference type="SUPFAM" id="SSF111364">
    <property type="entry name" value="Tsx-like channel"/>
    <property type="match status" value="1"/>
</dbReference>
<sequence length="55" mass="6380">MGLGTDIETGLPMSLSLNVYAKYQWQNYLADNENEWDGYRFQSEILRATHRAVGR</sequence>
<dbReference type="InterPro" id="IPR018013">
    <property type="entry name" value="Channel_Tsx-like"/>
</dbReference>
<comment type="similarity">
    <text evidence="2">Belongs to the nucleoside-specific channel-forming outer membrane porin (Tsx) (TC 1.B.10) family.</text>
</comment>
<organism evidence="7 8">
    <name type="scientific">Citrobacter koseri</name>
    <name type="common">Citrobacter diversus</name>
    <dbReference type="NCBI Taxonomy" id="545"/>
    <lineage>
        <taxon>Bacteria</taxon>
        <taxon>Pseudomonadati</taxon>
        <taxon>Pseudomonadota</taxon>
        <taxon>Gammaproteobacteria</taxon>
        <taxon>Enterobacterales</taxon>
        <taxon>Enterobacteriaceae</taxon>
        <taxon>Citrobacter</taxon>
    </lineage>
</organism>
<dbReference type="GO" id="GO:0005337">
    <property type="term" value="F:nucleoside transmembrane transporter activity"/>
    <property type="evidence" value="ECO:0007669"/>
    <property type="project" value="InterPro"/>
</dbReference>
<dbReference type="GO" id="GO:0009279">
    <property type="term" value="C:cell outer membrane"/>
    <property type="evidence" value="ECO:0007669"/>
    <property type="project" value="UniProtKB-SubCell"/>
</dbReference>
<keyword evidence="6" id="KW-0998">Cell outer membrane</keyword>
<gene>
    <name evidence="7" type="primary">tsx_2</name>
    <name evidence="7" type="ORF">NCTC10786_00899</name>
</gene>
<reference evidence="7 8" key="1">
    <citation type="submission" date="2018-06" db="EMBL/GenBank/DDBJ databases">
        <authorList>
            <consortium name="Pathogen Informatics"/>
            <person name="Doyle S."/>
        </authorList>
    </citation>
    <scope>NUCLEOTIDE SEQUENCE [LARGE SCALE GENOMIC DNA]</scope>
    <source>
        <strain evidence="7 8">NCTC10786</strain>
    </source>
</reference>
<proteinExistence type="inferred from homology"/>
<protein>
    <recommendedName>
        <fullName evidence="3">Nucleoside-specific channel-forming protein Tsx</fullName>
    </recommendedName>
</protein>
<evidence type="ECO:0000256" key="6">
    <source>
        <dbReference type="ARBA" id="ARBA00023237"/>
    </source>
</evidence>
<dbReference type="Pfam" id="PF03502">
    <property type="entry name" value="Channel_Tsx"/>
    <property type="match status" value="1"/>
</dbReference>
<keyword evidence="4" id="KW-0732">Signal</keyword>
<dbReference type="AlphaFoldDB" id="A0A2X2V542"/>
<evidence type="ECO:0000256" key="4">
    <source>
        <dbReference type="ARBA" id="ARBA00022729"/>
    </source>
</evidence>
<dbReference type="Gene3D" id="2.40.230.20">
    <property type="entry name" value="Nucleoside-specific channel-forming protein, Tsx-like"/>
    <property type="match status" value="1"/>
</dbReference>
<evidence type="ECO:0000256" key="1">
    <source>
        <dbReference type="ARBA" id="ARBA00004571"/>
    </source>
</evidence>
<evidence type="ECO:0000313" key="7">
    <source>
        <dbReference type="EMBL" id="SQB21677.1"/>
    </source>
</evidence>